<dbReference type="HOGENOM" id="CLU_137600_0_0_1"/>
<evidence type="ECO:0000256" key="3">
    <source>
        <dbReference type="ARBA" id="ARBA00022821"/>
    </source>
</evidence>
<evidence type="ECO:0000256" key="7">
    <source>
        <dbReference type="SAM" id="Phobius"/>
    </source>
</evidence>
<name>J3NF57_ORYBR</name>
<dbReference type="Gene3D" id="2.60.40.790">
    <property type="match status" value="1"/>
</dbReference>
<dbReference type="EnsemblPlants" id="OB12G26150.1">
    <property type="protein sequence ID" value="OB12G26150.1"/>
    <property type="gene ID" value="OB12G26150"/>
</dbReference>
<evidence type="ECO:0000256" key="5">
    <source>
        <dbReference type="RuleBase" id="RU003616"/>
    </source>
</evidence>
<dbReference type="PANTHER" id="PTHR43670">
    <property type="entry name" value="HEAT SHOCK PROTEIN 26"/>
    <property type="match status" value="1"/>
</dbReference>
<comment type="similarity">
    <text evidence="4 5">Belongs to the small heat shock protein (HSP20) family.</text>
</comment>
<keyword evidence="2" id="KW-1003">Cell membrane</keyword>
<dbReference type="eggNOG" id="KOG0710">
    <property type="taxonomic scope" value="Eukaryota"/>
</dbReference>
<proteinExistence type="inferred from homology"/>
<evidence type="ECO:0000256" key="4">
    <source>
        <dbReference type="PROSITE-ProRule" id="PRU00285"/>
    </source>
</evidence>
<keyword evidence="3" id="KW-0611">Plant defense</keyword>
<keyword evidence="10" id="KW-1185">Reference proteome</keyword>
<dbReference type="Gramene" id="OB12G26150.1">
    <property type="protein sequence ID" value="OB12G26150.1"/>
    <property type="gene ID" value="OB12G26150"/>
</dbReference>
<keyword evidence="7" id="KW-0472">Membrane</keyword>
<dbReference type="PROSITE" id="PS01031">
    <property type="entry name" value="SHSP"/>
    <property type="match status" value="1"/>
</dbReference>
<dbReference type="Pfam" id="PF00011">
    <property type="entry name" value="HSP20"/>
    <property type="match status" value="1"/>
</dbReference>
<dbReference type="AlphaFoldDB" id="J3NF57"/>
<feature type="region of interest" description="Disordered" evidence="6">
    <location>
        <begin position="112"/>
        <end position="139"/>
    </location>
</feature>
<accession>J3NF57</accession>
<evidence type="ECO:0000313" key="9">
    <source>
        <dbReference type="EnsemblPlants" id="OB12G26150.1"/>
    </source>
</evidence>
<keyword evidence="7" id="KW-0812">Transmembrane</keyword>
<dbReference type="CDD" id="cd00298">
    <property type="entry name" value="ACD_sHsps_p23-like"/>
    <property type="match status" value="1"/>
</dbReference>
<evidence type="ECO:0000256" key="1">
    <source>
        <dbReference type="ARBA" id="ARBA00004162"/>
    </source>
</evidence>
<dbReference type="OMA" id="ESKNGHM"/>
<keyword evidence="7" id="KW-1133">Transmembrane helix</keyword>
<dbReference type="GO" id="GO:0005886">
    <property type="term" value="C:plasma membrane"/>
    <property type="evidence" value="ECO:0007669"/>
    <property type="project" value="UniProtKB-SubCell"/>
</dbReference>
<dbReference type="GO" id="GO:0006952">
    <property type="term" value="P:defense response"/>
    <property type="evidence" value="ECO:0007669"/>
    <property type="project" value="UniProtKB-KW"/>
</dbReference>
<evidence type="ECO:0000259" key="8">
    <source>
        <dbReference type="PROSITE" id="PS01031"/>
    </source>
</evidence>
<evidence type="ECO:0000256" key="2">
    <source>
        <dbReference type="ARBA" id="ARBA00022475"/>
    </source>
</evidence>
<reference evidence="9" key="2">
    <citation type="submission" date="2013-04" db="UniProtKB">
        <authorList>
            <consortium name="EnsemblPlants"/>
        </authorList>
    </citation>
    <scope>IDENTIFICATION</scope>
</reference>
<protein>
    <recommendedName>
        <fullName evidence="8">SHSP domain-containing protein</fullName>
    </recommendedName>
</protein>
<dbReference type="PANTHER" id="PTHR43670:SF41">
    <property type="entry name" value="OS12G0624100 PROTEIN"/>
    <property type="match status" value="1"/>
</dbReference>
<evidence type="ECO:0000256" key="6">
    <source>
        <dbReference type="SAM" id="MobiDB-lite"/>
    </source>
</evidence>
<evidence type="ECO:0000313" key="10">
    <source>
        <dbReference type="Proteomes" id="UP000006038"/>
    </source>
</evidence>
<feature type="transmembrane region" description="Helical" evidence="7">
    <location>
        <begin position="145"/>
        <end position="164"/>
    </location>
</feature>
<reference evidence="9" key="1">
    <citation type="journal article" date="2013" name="Nat. Commun.">
        <title>Whole-genome sequencing of Oryza brachyantha reveals mechanisms underlying Oryza genome evolution.</title>
        <authorList>
            <person name="Chen J."/>
            <person name="Huang Q."/>
            <person name="Gao D."/>
            <person name="Wang J."/>
            <person name="Lang Y."/>
            <person name="Liu T."/>
            <person name="Li B."/>
            <person name="Bai Z."/>
            <person name="Luis Goicoechea J."/>
            <person name="Liang C."/>
            <person name="Chen C."/>
            <person name="Zhang W."/>
            <person name="Sun S."/>
            <person name="Liao Y."/>
            <person name="Zhang X."/>
            <person name="Yang L."/>
            <person name="Song C."/>
            <person name="Wang M."/>
            <person name="Shi J."/>
            <person name="Liu G."/>
            <person name="Liu J."/>
            <person name="Zhou H."/>
            <person name="Zhou W."/>
            <person name="Yu Q."/>
            <person name="An N."/>
            <person name="Chen Y."/>
            <person name="Cai Q."/>
            <person name="Wang B."/>
            <person name="Liu B."/>
            <person name="Min J."/>
            <person name="Huang Y."/>
            <person name="Wu H."/>
            <person name="Li Z."/>
            <person name="Zhang Y."/>
            <person name="Yin Y."/>
            <person name="Song W."/>
            <person name="Jiang J."/>
            <person name="Jackson S.A."/>
            <person name="Wing R.A."/>
            <person name="Wang J."/>
            <person name="Chen M."/>
        </authorList>
    </citation>
    <scope>NUCLEOTIDE SEQUENCE [LARGE SCALE GENOMIC DNA]</scope>
    <source>
        <strain evidence="9">cv. IRGC 101232</strain>
    </source>
</reference>
<sequence>MEQRRAIAYEEVEPVVEWRQVGDDRDVVEISLPGFRKEQVRVQVDNHGVLRATGERPAAARGGRWVRFKKDLRLPENCDADGVRARFEDHKLIITLPLVVPDTRKEVQEVARVGAPAAEEKETKEQPPPSTASGTRTEAENERRLLVNMAAAAAVLVGIVVAVWRTLSS</sequence>
<dbReference type="SUPFAM" id="SSF49764">
    <property type="entry name" value="HSP20-like chaperones"/>
    <property type="match status" value="1"/>
</dbReference>
<dbReference type="Proteomes" id="UP000006038">
    <property type="component" value="Chromosome 12"/>
</dbReference>
<organism evidence="9">
    <name type="scientific">Oryza brachyantha</name>
    <name type="common">malo sina</name>
    <dbReference type="NCBI Taxonomy" id="4533"/>
    <lineage>
        <taxon>Eukaryota</taxon>
        <taxon>Viridiplantae</taxon>
        <taxon>Streptophyta</taxon>
        <taxon>Embryophyta</taxon>
        <taxon>Tracheophyta</taxon>
        <taxon>Spermatophyta</taxon>
        <taxon>Magnoliopsida</taxon>
        <taxon>Liliopsida</taxon>
        <taxon>Poales</taxon>
        <taxon>Poaceae</taxon>
        <taxon>BOP clade</taxon>
        <taxon>Oryzoideae</taxon>
        <taxon>Oryzeae</taxon>
        <taxon>Oryzinae</taxon>
        <taxon>Oryza</taxon>
    </lineage>
</organism>
<dbReference type="InterPro" id="IPR008978">
    <property type="entry name" value="HSP20-like_chaperone"/>
</dbReference>
<dbReference type="GO" id="GO:0034605">
    <property type="term" value="P:cellular response to heat"/>
    <property type="evidence" value="ECO:0007669"/>
    <property type="project" value="TreeGrafter"/>
</dbReference>
<dbReference type="InterPro" id="IPR002068">
    <property type="entry name" value="A-crystallin/Hsp20_dom"/>
</dbReference>
<comment type="subcellular location">
    <subcellularLocation>
        <location evidence="1">Cell membrane</location>
        <topology evidence="1">Single-pass membrane protein</topology>
    </subcellularLocation>
</comment>
<feature type="domain" description="SHSP" evidence="8">
    <location>
        <begin position="6"/>
        <end position="113"/>
    </location>
</feature>